<evidence type="ECO:0000313" key="1">
    <source>
        <dbReference type="EMBL" id="MBB4902614.1"/>
    </source>
</evidence>
<gene>
    <name evidence="1" type="ORF">FHS37_006711</name>
</gene>
<sequence length="153" mass="16098">MTISDATPHNPAAGSLEEMLAGALGTVSSVHFTIGPEASPTEAVDSISASAALVLPRLLHGAPEAAEKHAMVQDVLTELVDITARHKASLDLVVHITYDGEHILVSAGDMDRPLPAPEEEPGLYLVNRIATEISQHAGDNGGRITWAAIDVRR</sequence>
<accession>A0A7W7PWK8</accession>
<protein>
    <recommendedName>
        <fullName evidence="3">Histidine kinase/HSP90-like ATPase domain-containing protein</fullName>
    </recommendedName>
</protein>
<reference evidence="1 2" key="1">
    <citation type="submission" date="2020-08" db="EMBL/GenBank/DDBJ databases">
        <title>Genomic Encyclopedia of Type Strains, Phase III (KMG-III): the genomes of soil and plant-associated and newly described type strains.</title>
        <authorList>
            <person name="Whitman W."/>
        </authorList>
    </citation>
    <scope>NUCLEOTIDE SEQUENCE [LARGE SCALE GENOMIC DNA]</scope>
    <source>
        <strain evidence="1 2">CECT 3273</strain>
    </source>
</reference>
<dbReference type="AlphaFoldDB" id="A0A7W7PWK8"/>
<proteinExistence type="predicted"/>
<keyword evidence="2" id="KW-1185">Reference proteome</keyword>
<evidence type="ECO:0000313" key="2">
    <source>
        <dbReference type="Proteomes" id="UP000579523"/>
    </source>
</evidence>
<organism evidence="1 2">
    <name type="scientific">Streptomyces griseomycini</name>
    <dbReference type="NCBI Taxonomy" id="66895"/>
    <lineage>
        <taxon>Bacteria</taxon>
        <taxon>Bacillati</taxon>
        <taxon>Actinomycetota</taxon>
        <taxon>Actinomycetes</taxon>
        <taxon>Kitasatosporales</taxon>
        <taxon>Streptomycetaceae</taxon>
        <taxon>Streptomyces</taxon>
    </lineage>
</organism>
<comment type="caution">
    <text evidence="1">The sequence shown here is derived from an EMBL/GenBank/DDBJ whole genome shotgun (WGS) entry which is preliminary data.</text>
</comment>
<dbReference type="EMBL" id="JACHJI010000017">
    <property type="protein sequence ID" value="MBB4902614.1"/>
    <property type="molecule type" value="Genomic_DNA"/>
</dbReference>
<dbReference type="RefSeq" id="WP_184828086.1">
    <property type="nucleotide sequence ID" value="NZ_BMTK01000036.1"/>
</dbReference>
<dbReference type="Proteomes" id="UP000579523">
    <property type="component" value="Unassembled WGS sequence"/>
</dbReference>
<name>A0A7W7PWK8_9ACTN</name>
<evidence type="ECO:0008006" key="3">
    <source>
        <dbReference type="Google" id="ProtNLM"/>
    </source>
</evidence>